<dbReference type="EMBL" id="LCPF01000001">
    <property type="protein sequence ID" value="KKU91792.1"/>
    <property type="molecule type" value="Genomic_DNA"/>
</dbReference>
<comment type="subcellular location">
    <subcellularLocation>
        <location evidence="1">Membrane</location>
        <topology evidence="1">Multi-pass membrane protein</topology>
    </subcellularLocation>
</comment>
<gene>
    <name evidence="6" type="ORF">UY23_C0001G0398</name>
</gene>
<organism evidence="6 7">
    <name type="scientific">Candidatus Jorgensenbacteria bacterium GW2011_GWA1_48_11</name>
    <dbReference type="NCBI Taxonomy" id="1618660"/>
    <lineage>
        <taxon>Bacteria</taxon>
        <taxon>Candidatus Joergenseniibacteriota</taxon>
    </lineage>
</organism>
<keyword evidence="2 5" id="KW-0812">Transmembrane</keyword>
<evidence type="ECO:0000256" key="5">
    <source>
        <dbReference type="SAM" id="Phobius"/>
    </source>
</evidence>
<dbReference type="Proteomes" id="UP000034956">
    <property type="component" value="Unassembled WGS sequence"/>
</dbReference>
<evidence type="ECO:0000313" key="7">
    <source>
        <dbReference type="Proteomes" id="UP000034956"/>
    </source>
</evidence>
<reference evidence="6 7" key="1">
    <citation type="journal article" date="2015" name="Nature">
        <title>rRNA introns, odd ribosomes, and small enigmatic genomes across a large radiation of phyla.</title>
        <authorList>
            <person name="Brown C.T."/>
            <person name="Hug L.A."/>
            <person name="Thomas B.C."/>
            <person name="Sharon I."/>
            <person name="Castelle C.J."/>
            <person name="Singh A."/>
            <person name="Wilkins M.J."/>
            <person name="Williams K.H."/>
            <person name="Banfield J.F."/>
        </authorList>
    </citation>
    <scope>NUCLEOTIDE SEQUENCE [LARGE SCALE GENOMIC DNA]</scope>
</reference>
<evidence type="ECO:0000256" key="4">
    <source>
        <dbReference type="ARBA" id="ARBA00023136"/>
    </source>
</evidence>
<proteinExistence type="predicted"/>
<feature type="transmembrane region" description="Helical" evidence="5">
    <location>
        <begin position="66"/>
        <end position="90"/>
    </location>
</feature>
<dbReference type="Pfam" id="PF07681">
    <property type="entry name" value="DoxX"/>
    <property type="match status" value="1"/>
</dbReference>
<keyword evidence="3 5" id="KW-1133">Transmembrane helix</keyword>
<dbReference type="InterPro" id="IPR032808">
    <property type="entry name" value="DoxX"/>
</dbReference>
<name>A0A0G1UCE6_9BACT</name>
<evidence type="ECO:0000313" key="6">
    <source>
        <dbReference type="EMBL" id="KKU91792.1"/>
    </source>
</evidence>
<keyword evidence="4 5" id="KW-0472">Membrane</keyword>
<comment type="caution">
    <text evidence="6">The sequence shown here is derived from an EMBL/GenBank/DDBJ whole genome shotgun (WGS) entry which is preliminary data.</text>
</comment>
<sequence length="150" mass="17043">MFILRIVLGWLYFYAGITKVLNPAWSAGGYLEKAKTFPDFYHWLAGPSILPVINFLNAWGLTLIGAALILGVFVRLSSFSAIILMVLYYLPVLDFPYPNTNFFIVDEHIIFIGALIVLAVFRAGRAWGLENWCANLPLCRKFPKLREWLG</sequence>
<evidence type="ECO:0000256" key="2">
    <source>
        <dbReference type="ARBA" id="ARBA00022692"/>
    </source>
</evidence>
<dbReference type="AlphaFoldDB" id="A0A0G1UCE6"/>
<protein>
    <submittedName>
        <fullName evidence="6">DoxX</fullName>
    </submittedName>
</protein>
<dbReference type="GO" id="GO:0016020">
    <property type="term" value="C:membrane"/>
    <property type="evidence" value="ECO:0007669"/>
    <property type="project" value="UniProtKB-SubCell"/>
</dbReference>
<evidence type="ECO:0000256" key="3">
    <source>
        <dbReference type="ARBA" id="ARBA00022989"/>
    </source>
</evidence>
<feature type="transmembrane region" description="Helical" evidence="5">
    <location>
        <begin position="7"/>
        <end position="28"/>
    </location>
</feature>
<feature type="transmembrane region" description="Helical" evidence="5">
    <location>
        <begin position="102"/>
        <end position="121"/>
    </location>
</feature>
<evidence type="ECO:0000256" key="1">
    <source>
        <dbReference type="ARBA" id="ARBA00004141"/>
    </source>
</evidence>
<accession>A0A0G1UCE6</accession>